<dbReference type="OrthoDB" id="2021186at2759"/>
<proteinExistence type="predicted"/>
<evidence type="ECO:0000313" key="4">
    <source>
        <dbReference type="Proteomes" id="UP000807306"/>
    </source>
</evidence>
<feature type="compositionally biased region" description="Basic and acidic residues" evidence="1">
    <location>
        <begin position="177"/>
        <end position="203"/>
    </location>
</feature>
<dbReference type="SMART" id="SM01406">
    <property type="entry name" value="PAPA-1"/>
    <property type="match status" value="1"/>
</dbReference>
<sequence>MQMESDEDTEEQIDIEEDLEDEVDADEDGEAEDDADGDADDEPLEVVDEPPRLSNSAQPKLKITLKLPTNAGSSAGTATPEDPEVDFAAFKRTPKRRAKTKVIHDNDIESEDPTSPEESEEEQSTQGGPSRSAATSAGGTRPLTTRQAVLASMVDPTHVSLNEASKSKKQPLNETELALRREETARKRKNLSEKRLEDEKAETINRLLKKQSRPRNKRTNTTELPASGARTPKVKQKSSEDAEDGEGEDDDDEAMDVVEYQEQVKPTMYRWVSSLRDVPPAVEGGEKTVQLLVTFSVPESVYPIPASSPEPASKSTAQEGAGVAGTSEMEVDSVPPPDPELEKIRIARGPGICAVAGCGQPRKYRSVKDWTIGACGSEHLRIVAG</sequence>
<evidence type="ECO:0000256" key="1">
    <source>
        <dbReference type="SAM" id="MobiDB-lite"/>
    </source>
</evidence>
<accession>A0A9P6E890</accession>
<comment type="caution">
    <text evidence="3">The sequence shown here is derived from an EMBL/GenBank/DDBJ whole genome shotgun (WGS) entry which is preliminary data.</text>
</comment>
<dbReference type="InterPro" id="IPR006880">
    <property type="entry name" value="INO80B_C"/>
</dbReference>
<dbReference type="Proteomes" id="UP000807306">
    <property type="component" value="Unassembled WGS sequence"/>
</dbReference>
<dbReference type="Pfam" id="PF04795">
    <property type="entry name" value="PAPA-1"/>
    <property type="match status" value="1"/>
</dbReference>
<evidence type="ECO:0000259" key="2">
    <source>
        <dbReference type="SMART" id="SM01406"/>
    </source>
</evidence>
<keyword evidence="4" id="KW-1185">Reference proteome</keyword>
<dbReference type="PANTHER" id="PTHR21561:SF12">
    <property type="entry name" value="INO80 COMPLEX SUBUNIT B"/>
    <property type="match status" value="1"/>
</dbReference>
<organism evidence="3 4">
    <name type="scientific">Crepidotus variabilis</name>
    <dbReference type="NCBI Taxonomy" id="179855"/>
    <lineage>
        <taxon>Eukaryota</taxon>
        <taxon>Fungi</taxon>
        <taxon>Dikarya</taxon>
        <taxon>Basidiomycota</taxon>
        <taxon>Agaricomycotina</taxon>
        <taxon>Agaricomycetes</taxon>
        <taxon>Agaricomycetidae</taxon>
        <taxon>Agaricales</taxon>
        <taxon>Agaricineae</taxon>
        <taxon>Crepidotaceae</taxon>
        <taxon>Crepidotus</taxon>
    </lineage>
</organism>
<dbReference type="InterPro" id="IPR029523">
    <property type="entry name" value="INO80B/Ies2"/>
</dbReference>
<evidence type="ECO:0000313" key="3">
    <source>
        <dbReference type="EMBL" id="KAF9524361.1"/>
    </source>
</evidence>
<feature type="domain" description="INO80 complex subunit B-like conserved region" evidence="2">
    <location>
        <begin position="176"/>
        <end position="282"/>
    </location>
</feature>
<protein>
    <recommendedName>
        <fullName evidence="2">INO80 complex subunit B-like conserved region domain-containing protein</fullName>
    </recommendedName>
</protein>
<dbReference type="GO" id="GO:0031011">
    <property type="term" value="C:Ino80 complex"/>
    <property type="evidence" value="ECO:0007669"/>
    <property type="project" value="InterPro"/>
</dbReference>
<feature type="compositionally biased region" description="Acidic residues" evidence="1">
    <location>
        <begin position="1"/>
        <end position="48"/>
    </location>
</feature>
<dbReference type="PANTHER" id="PTHR21561">
    <property type="entry name" value="INO80 COMPLEX SUBUNIT B"/>
    <property type="match status" value="1"/>
</dbReference>
<dbReference type="GO" id="GO:0006338">
    <property type="term" value="P:chromatin remodeling"/>
    <property type="evidence" value="ECO:0007669"/>
    <property type="project" value="InterPro"/>
</dbReference>
<name>A0A9P6E890_9AGAR</name>
<feature type="region of interest" description="Disordered" evidence="1">
    <location>
        <begin position="305"/>
        <end position="342"/>
    </location>
</feature>
<feature type="region of interest" description="Disordered" evidence="1">
    <location>
        <begin position="1"/>
        <end position="256"/>
    </location>
</feature>
<reference evidence="3" key="1">
    <citation type="submission" date="2020-11" db="EMBL/GenBank/DDBJ databases">
        <authorList>
            <consortium name="DOE Joint Genome Institute"/>
            <person name="Ahrendt S."/>
            <person name="Riley R."/>
            <person name="Andreopoulos W."/>
            <person name="Labutti K."/>
            <person name="Pangilinan J."/>
            <person name="Ruiz-Duenas F.J."/>
            <person name="Barrasa J.M."/>
            <person name="Sanchez-Garcia M."/>
            <person name="Camarero S."/>
            <person name="Miyauchi S."/>
            <person name="Serrano A."/>
            <person name="Linde D."/>
            <person name="Babiker R."/>
            <person name="Drula E."/>
            <person name="Ayuso-Fernandez I."/>
            <person name="Pacheco R."/>
            <person name="Padilla G."/>
            <person name="Ferreira P."/>
            <person name="Barriuso J."/>
            <person name="Kellner H."/>
            <person name="Castanera R."/>
            <person name="Alfaro M."/>
            <person name="Ramirez L."/>
            <person name="Pisabarro A.G."/>
            <person name="Kuo A."/>
            <person name="Tritt A."/>
            <person name="Lipzen A."/>
            <person name="He G."/>
            <person name="Yan M."/>
            <person name="Ng V."/>
            <person name="Cullen D."/>
            <person name="Martin F."/>
            <person name="Rosso M.-N."/>
            <person name="Henrissat B."/>
            <person name="Hibbett D."/>
            <person name="Martinez A.T."/>
            <person name="Grigoriev I.V."/>
        </authorList>
    </citation>
    <scope>NUCLEOTIDE SEQUENCE</scope>
    <source>
        <strain evidence="3">CBS 506.95</strain>
    </source>
</reference>
<feature type="compositionally biased region" description="Acidic residues" evidence="1">
    <location>
        <begin position="241"/>
        <end position="256"/>
    </location>
</feature>
<dbReference type="AlphaFoldDB" id="A0A9P6E890"/>
<gene>
    <name evidence="3" type="ORF">CPB83DRAFT_861437</name>
</gene>
<feature type="compositionally biased region" description="Basic residues" evidence="1">
    <location>
        <begin position="207"/>
        <end position="218"/>
    </location>
</feature>
<dbReference type="EMBL" id="MU157900">
    <property type="protein sequence ID" value="KAF9524361.1"/>
    <property type="molecule type" value="Genomic_DNA"/>
</dbReference>
<feature type="compositionally biased region" description="Basic residues" evidence="1">
    <location>
        <begin position="92"/>
        <end position="101"/>
    </location>
</feature>
<feature type="compositionally biased region" description="Acidic residues" evidence="1">
    <location>
        <begin position="108"/>
        <end position="123"/>
    </location>
</feature>
<feature type="compositionally biased region" description="Polar residues" evidence="1">
    <location>
        <begin position="132"/>
        <end position="147"/>
    </location>
</feature>